<feature type="domain" description="Polymerase beta nucleotidyltransferase" evidence="1">
    <location>
        <begin position="16"/>
        <end position="52"/>
    </location>
</feature>
<gene>
    <name evidence="2" type="ORF">S01H4_65817</name>
</gene>
<dbReference type="Gene3D" id="3.30.460.10">
    <property type="entry name" value="Beta Polymerase, domain 2"/>
    <property type="match status" value="1"/>
</dbReference>
<accession>X1E9E5</accession>
<dbReference type="SUPFAM" id="SSF81301">
    <property type="entry name" value="Nucleotidyltransferase"/>
    <property type="match status" value="1"/>
</dbReference>
<dbReference type="AlphaFoldDB" id="X1E9E5"/>
<proteinExistence type="predicted"/>
<reference evidence="2" key="1">
    <citation type="journal article" date="2014" name="Front. Microbiol.">
        <title>High frequency of phylogenetically diverse reductive dehalogenase-homologous genes in deep subseafloor sedimentary metagenomes.</title>
        <authorList>
            <person name="Kawai M."/>
            <person name="Futagami T."/>
            <person name="Toyoda A."/>
            <person name="Takaki Y."/>
            <person name="Nishi S."/>
            <person name="Hori S."/>
            <person name="Arai W."/>
            <person name="Tsubouchi T."/>
            <person name="Morono Y."/>
            <person name="Uchiyama I."/>
            <person name="Ito T."/>
            <person name="Fujiyama A."/>
            <person name="Inagaki F."/>
            <person name="Takami H."/>
        </authorList>
    </citation>
    <scope>NUCLEOTIDE SEQUENCE</scope>
    <source>
        <strain evidence="2">Expedition CK06-06</strain>
    </source>
</reference>
<evidence type="ECO:0000313" key="2">
    <source>
        <dbReference type="EMBL" id="GAH29227.1"/>
    </source>
</evidence>
<dbReference type="InterPro" id="IPR043519">
    <property type="entry name" value="NT_sf"/>
</dbReference>
<name>X1E9E5_9ZZZZ</name>
<sequence>MVEKELLEQIYSDFSIIIQKKEILGILLYGSYLLDNETSKSDIDICIVAPNEHIH</sequence>
<feature type="non-terminal residue" evidence="2">
    <location>
        <position position="55"/>
    </location>
</feature>
<evidence type="ECO:0000259" key="1">
    <source>
        <dbReference type="Pfam" id="PF18765"/>
    </source>
</evidence>
<protein>
    <recommendedName>
        <fullName evidence="1">Polymerase beta nucleotidyltransferase domain-containing protein</fullName>
    </recommendedName>
</protein>
<comment type="caution">
    <text evidence="2">The sequence shown here is derived from an EMBL/GenBank/DDBJ whole genome shotgun (WGS) entry which is preliminary data.</text>
</comment>
<dbReference type="Pfam" id="PF18765">
    <property type="entry name" value="Polbeta"/>
    <property type="match status" value="1"/>
</dbReference>
<dbReference type="InterPro" id="IPR041633">
    <property type="entry name" value="Polbeta"/>
</dbReference>
<organism evidence="2">
    <name type="scientific">marine sediment metagenome</name>
    <dbReference type="NCBI Taxonomy" id="412755"/>
    <lineage>
        <taxon>unclassified sequences</taxon>
        <taxon>metagenomes</taxon>
        <taxon>ecological metagenomes</taxon>
    </lineage>
</organism>
<dbReference type="EMBL" id="BART01040437">
    <property type="protein sequence ID" value="GAH29227.1"/>
    <property type="molecule type" value="Genomic_DNA"/>
</dbReference>